<feature type="region of interest" description="Disordered" evidence="2">
    <location>
        <begin position="386"/>
        <end position="412"/>
    </location>
</feature>
<accession>A0A433A1C7</accession>
<protein>
    <recommendedName>
        <fullName evidence="3">GED domain-containing protein</fullName>
    </recommendedName>
</protein>
<evidence type="ECO:0000313" key="5">
    <source>
        <dbReference type="Proteomes" id="UP000268093"/>
    </source>
</evidence>
<dbReference type="Pfam" id="PF02212">
    <property type="entry name" value="GED"/>
    <property type="match status" value="1"/>
</dbReference>
<dbReference type="PANTHER" id="PTHR11566:SF21">
    <property type="entry name" value="DYNAMIN RELATED PROTEIN 1, ISOFORM A"/>
    <property type="match status" value="1"/>
</dbReference>
<evidence type="ECO:0000256" key="1">
    <source>
        <dbReference type="SAM" id="Coils"/>
    </source>
</evidence>
<dbReference type="InterPro" id="IPR003130">
    <property type="entry name" value="GED"/>
</dbReference>
<feature type="domain" description="GED" evidence="3">
    <location>
        <begin position="419"/>
        <end position="516"/>
    </location>
</feature>
<dbReference type="EMBL" id="RBNI01020952">
    <property type="protein sequence ID" value="RUO96490.1"/>
    <property type="molecule type" value="Genomic_DNA"/>
</dbReference>
<dbReference type="InterPro" id="IPR022812">
    <property type="entry name" value="Dynamin"/>
</dbReference>
<feature type="compositionally biased region" description="Polar residues" evidence="2">
    <location>
        <begin position="386"/>
        <end position="401"/>
    </location>
</feature>
<dbReference type="AlphaFoldDB" id="A0A433A1C7"/>
<dbReference type="GO" id="GO:0003924">
    <property type="term" value="F:GTPase activity"/>
    <property type="evidence" value="ECO:0007669"/>
    <property type="project" value="InterPro"/>
</dbReference>
<gene>
    <name evidence="4" type="ORF">BC936DRAFT_141947</name>
</gene>
<reference evidence="4 5" key="1">
    <citation type="journal article" date="2018" name="New Phytol.">
        <title>Phylogenomics of Endogonaceae and evolution of mycorrhizas within Mucoromycota.</title>
        <authorList>
            <person name="Chang Y."/>
            <person name="Desiro A."/>
            <person name="Na H."/>
            <person name="Sandor L."/>
            <person name="Lipzen A."/>
            <person name="Clum A."/>
            <person name="Barry K."/>
            <person name="Grigoriev I.V."/>
            <person name="Martin F.M."/>
            <person name="Stajich J.E."/>
            <person name="Smith M.E."/>
            <person name="Bonito G."/>
            <person name="Spatafora J.W."/>
        </authorList>
    </citation>
    <scope>NUCLEOTIDE SEQUENCE [LARGE SCALE GENOMIC DNA]</scope>
    <source>
        <strain evidence="4 5">GMNB39</strain>
    </source>
</reference>
<comment type="caution">
    <text evidence="4">The sequence shown here is derived from an EMBL/GenBank/DDBJ whole genome shotgun (WGS) entry which is preliminary data.</text>
</comment>
<name>A0A433A1C7_9FUNG</name>
<proteinExistence type="predicted"/>
<organism evidence="4 5">
    <name type="scientific">Jimgerdemannia flammicorona</name>
    <dbReference type="NCBI Taxonomy" id="994334"/>
    <lineage>
        <taxon>Eukaryota</taxon>
        <taxon>Fungi</taxon>
        <taxon>Fungi incertae sedis</taxon>
        <taxon>Mucoromycota</taxon>
        <taxon>Mucoromycotina</taxon>
        <taxon>Endogonomycetes</taxon>
        <taxon>Endogonales</taxon>
        <taxon>Endogonaceae</taxon>
        <taxon>Jimgerdemannia</taxon>
    </lineage>
</organism>
<evidence type="ECO:0000313" key="4">
    <source>
        <dbReference type="EMBL" id="RUO96490.1"/>
    </source>
</evidence>
<dbReference type="GO" id="GO:0005874">
    <property type="term" value="C:microtubule"/>
    <property type="evidence" value="ECO:0007669"/>
    <property type="project" value="TreeGrafter"/>
</dbReference>
<feature type="coiled-coil region" evidence="1">
    <location>
        <begin position="487"/>
        <end position="514"/>
    </location>
</feature>
<dbReference type="GO" id="GO:0016020">
    <property type="term" value="C:membrane"/>
    <property type="evidence" value="ECO:0007669"/>
    <property type="project" value="TreeGrafter"/>
</dbReference>
<dbReference type="GO" id="GO:0005525">
    <property type="term" value="F:GTP binding"/>
    <property type="evidence" value="ECO:0007669"/>
    <property type="project" value="InterPro"/>
</dbReference>
<evidence type="ECO:0000259" key="3">
    <source>
        <dbReference type="PROSITE" id="PS51388"/>
    </source>
</evidence>
<keyword evidence="1" id="KW-0175">Coiled coil</keyword>
<dbReference type="Proteomes" id="UP000268093">
    <property type="component" value="Unassembled WGS sequence"/>
</dbReference>
<dbReference type="GO" id="GO:0008017">
    <property type="term" value="F:microtubule binding"/>
    <property type="evidence" value="ECO:0007669"/>
    <property type="project" value="TreeGrafter"/>
</dbReference>
<evidence type="ECO:0000256" key="2">
    <source>
        <dbReference type="SAM" id="MobiDB-lite"/>
    </source>
</evidence>
<dbReference type="PROSITE" id="PS51388">
    <property type="entry name" value="GED"/>
    <property type="match status" value="1"/>
</dbReference>
<dbReference type="Pfam" id="PF01031">
    <property type="entry name" value="Dynamin_M"/>
    <property type="match status" value="1"/>
</dbReference>
<dbReference type="PANTHER" id="PTHR11566">
    <property type="entry name" value="DYNAMIN"/>
    <property type="match status" value="1"/>
</dbReference>
<dbReference type="InterPro" id="IPR020850">
    <property type="entry name" value="GED_dom"/>
</dbReference>
<dbReference type="InterPro" id="IPR000375">
    <property type="entry name" value="Dynamin_stalk"/>
</dbReference>
<dbReference type="Gene3D" id="1.20.120.1240">
    <property type="entry name" value="Dynamin, middle domain"/>
    <property type="match status" value="2"/>
</dbReference>
<sequence length="517" mass="60138">MEFFNRSTDEWKHPQYDWLQELPKDQCGIDGLRPKLSGLLVEILEELKNLGPISHEDISLEMDARVSAKKDRLLMALDQFVSEVKHDVETSIYNDSIWALRVYEKKMYSTRPVFEVGNEKLSYLQCGAYLPTEDVYNEDEYLAIAPWTMAQVSTLAEVTRGRQLVGDIPSRAIPTIVRKHQDFWQNPADELLMKVDFILDQHVKAAAQKFIIFKFPRIGDEVNFALDCCREDCKREAQQFLNTLHQMERSIRRIEGFTFHETTYIKLRNKLLKDIEKINAQVAPTRQSLINNAIGLADQFFSNLLPAGIGSNLFNQKKQVLLQSLRNILDDELINDDEREKLERLSNDLRHFIPDSANIPEGQPIIVLEREKIAMHNRFRSQLNSFAGEGSTTSTATNHHQSGPRLEAKAPRHSSDEDCLRIMTGVISYFNISYNRTVDYVWQAIDHKLFIGFTEHLSTNMTKKLNLLGDKREIDEWDDVLQADPERLQKHRELKEKEKDCEELMTKLKNIQWMQER</sequence>
<keyword evidence="5" id="KW-1185">Reference proteome</keyword>
<dbReference type="GO" id="GO:0005737">
    <property type="term" value="C:cytoplasm"/>
    <property type="evidence" value="ECO:0007669"/>
    <property type="project" value="TreeGrafter"/>
</dbReference>